<comment type="caution">
    <text evidence="3">The sequence shown here is derived from an EMBL/GenBank/DDBJ whole genome shotgun (WGS) entry which is preliminary data.</text>
</comment>
<dbReference type="Proteomes" id="UP000553963">
    <property type="component" value="Unassembled WGS sequence"/>
</dbReference>
<dbReference type="EMBL" id="JACIDS010000005">
    <property type="protein sequence ID" value="MBB3932811.1"/>
    <property type="molecule type" value="Genomic_DNA"/>
</dbReference>
<dbReference type="RefSeq" id="WP_183400479.1">
    <property type="nucleotide sequence ID" value="NZ_JACIDS010000005.1"/>
</dbReference>
<dbReference type="AlphaFoldDB" id="A0A840AVJ9"/>
<proteinExistence type="predicted"/>
<dbReference type="InterPro" id="IPR002035">
    <property type="entry name" value="VWF_A"/>
</dbReference>
<reference evidence="3 4" key="1">
    <citation type="submission" date="2020-08" db="EMBL/GenBank/DDBJ databases">
        <title>Genomic Encyclopedia of Type Strains, Phase IV (KMG-IV): sequencing the most valuable type-strain genomes for metagenomic binning, comparative biology and taxonomic classification.</title>
        <authorList>
            <person name="Goeker M."/>
        </authorList>
    </citation>
    <scope>NUCLEOTIDE SEQUENCE [LARGE SCALE GENOMIC DNA]</scope>
    <source>
        <strain evidence="3 4">DSM 25966</strain>
    </source>
</reference>
<sequence length="273" mass="28867">MSIPAVFLWAVLIAFAWPAEKSTASEMVDLELVIATDVSSSMSYGERVLQLMGFAEAFRDRAVQQAILAGRRGKIAVTVMEWGGEGRQTVIVPWTLVDGPASADALAETIGSRVPGQLTHGTAIGDALARAESLFAASPYAGTRQVIDVSGDGTSNRGIPLATVRARLVGKGISINGLPISFGAEQRDESGRPDQVSAADLIAYFETDVIGGPAAFVQPAVTLDGFREAVRMKLLREIQGFEMIASLETPPQPRRAATTWPTPARSSAEGAAR</sequence>
<evidence type="ECO:0000259" key="2">
    <source>
        <dbReference type="PROSITE" id="PS50234"/>
    </source>
</evidence>
<evidence type="ECO:0000256" key="1">
    <source>
        <dbReference type="SAM" id="MobiDB-lite"/>
    </source>
</evidence>
<accession>A0A840AVJ9</accession>
<dbReference type="InterPro" id="IPR010607">
    <property type="entry name" value="DUF1194"/>
</dbReference>
<evidence type="ECO:0000313" key="3">
    <source>
        <dbReference type="EMBL" id="MBB3932811.1"/>
    </source>
</evidence>
<organism evidence="3 4">
    <name type="scientific">Kaistia hirudinis</name>
    <dbReference type="NCBI Taxonomy" id="1293440"/>
    <lineage>
        <taxon>Bacteria</taxon>
        <taxon>Pseudomonadati</taxon>
        <taxon>Pseudomonadota</taxon>
        <taxon>Alphaproteobacteria</taxon>
        <taxon>Hyphomicrobiales</taxon>
        <taxon>Kaistiaceae</taxon>
        <taxon>Kaistia</taxon>
    </lineage>
</organism>
<gene>
    <name evidence="3" type="ORF">GGR25_003875</name>
</gene>
<dbReference type="Pfam" id="PF06707">
    <property type="entry name" value="DUF1194"/>
    <property type="match status" value="1"/>
</dbReference>
<dbReference type="Gene3D" id="3.40.50.410">
    <property type="entry name" value="von Willebrand factor, type A domain"/>
    <property type="match status" value="1"/>
</dbReference>
<protein>
    <recommendedName>
        <fullName evidence="2">VWFA domain-containing protein</fullName>
    </recommendedName>
</protein>
<dbReference type="SUPFAM" id="SSF53300">
    <property type="entry name" value="vWA-like"/>
    <property type="match status" value="1"/>
</dbReference>
<dbReference type="CDD" id="cd00198">
    <property type="entry name" value="vWFA"/>
    <property type="match status" value="1"/>
</dbReference>
<keyword evidence="4" id="KW-1185">Reference proteome</keyword>
<feature type="domain" description="VWFA" evidence="2">
    <location>
        <begin position="31"/>
        <end position="238"/>
    </location>
</feature>
<name>A0A840AVJ9_9HYPH</name>
<dbReference type="PROSITE" id="PS50234">
    <property type="entry name" value="VWFA"/>
    <property type="match status" value="1"/>
</dbReference>
<feature type="region of interest" description="Disordered" evidence="1">
    <location>
        <begin position="249"/>
        <end position="273"/>
    </location>
</feature>
<evidence type="ECO:0000313" key="4">
    <source>
        <dbReference type="Proteomes" id="UP000553963"/>
    </source>
</evidence>
<dbReference type="InterPro" id="IPR036465">
    <property type="entry name" value="vWFA_dom_sf"/>
</dbReference>